<gene>
    <name evidence="9" type="ORF">GCM10007140_34270</name>
</gene>
<feature type="region of interest" description="Disordered" evidence="8">
    <location>
        <begin position="88"/>
        <end position="116"/>
    </location>
</feature>
<keyword evidence="2" id="KW-0963">Cytoplasm</keyword>
<keyword evidence="3" id="KW-1005">Bacterial flagellum biogenesis</keyword>
<evidence type="ECO:0000256" key="2">
    <source>
        <dbReference type="ARBA" id="ARBA00022490"/>
    </source>
</evidence>
<dbReference type="Pfam" id="PF05400">
    <property type="entry name" value="FliT"/>
    <property type="match status" value="1"/>
</dbReference>
<dbReference type="Proteomes" id="UP000605259">
    <property type="component" value="Unassembled WGS sequence"/>
</dbReference>
<dbReference type="AlphaFoldDB" id="A0A917ESJ8"/>
<evidence type="ECO:0000256" key="7">
    <source>
        <dbReference type="ARBA" id="ARBA00093797"/>
    </source>
</evidence>
<keyword evidence="10" id="KW-1185">Reference proteome</keyword>
<comment type="similarity">
    <text evidence="6">Belongs to the bacillales FliT family.</text>
</comment>
<proteinExistence type="inferred from homology"/>
<name>A0A917ESJ8_9BACI</name>
<accession>A0A917ESJ8</accession>
<evidence type="ECO:0000256" key="1">
    <source>
        <dbReference type="ARBA" id="ARBA00004514"/>
    </source>
</evidence>
<comment type="function">
    <text evidence="5">May act as an export chaperone for the filament capping protein FliD.</text>
</comment>
<keyword evidence="4" id="KW-0143">Chaperone</keyword>
<evidence type="ECO:0000256" key="3">
    <source>
        <dbReference type="ARBA" id="ARBA00022795"/>
    </source>
</evidence>
<comment type="subcellular location">
    <subcellularLocation>
        <location evidence="1">Cytoplasm</location>
        <location evidence="1">Cytosol</location>
    </subcellularLocation>
</comment>
<evidence type="ECO:0000256" key="8">
    <source>
        <dbReference type="SAM" id="MobiDB-lite"/>
    </source>
</evidence>
<protein>
    <recommendedName>
        <fullName evidence="7">Flagellar protein FliT</fullName>
    </recommendedName>
</protein>
<evidence type="ECO:0000256" key="5">
    <source>
        <dbReference type="ARBA" id="ARBA00093765"/>
    </source>
</evidence>
<evidence type="ECO:0000313" key="9">
    <source>
        <dbReference type="EMBL" id="GGE81748.1"/>
    </source>
</evidence>
<dbReference type="InterPro" id="IPR008622">
    <property type="entry name" value="FliT"/>
</dbReference>
<evidence type="ECO:0000256" key="6">
    <source>
        <dbReference type="ARBA" id="ARBA00093785"/>
    </source>
</evidence>
<evidence type="ECO:0000256" key="4">
    <source>
        <dbReference type="ARBA" id="ARBA00023186"/>
    </source>
</evidence>
<reference evidence="9" key="2">
    <citation type="submission" date="2020-09" db="EMBL/GenBank/DDBJ databases">
        <authorList>
            <person name="Sun Q."/>
            <person name="Zhou Y."/>
        </authorList>
    </citation>
    <scope>NUCLEOTIDE SEQUENCE</scope>
    <source>
        <strain evidence="9">CGMCC 1.12698</strain>
    </source>
</reference>
<comment type="caution">
    <text evidence="9">The sequence shown here is derived from an EMBL/GenBank/DDBJ whole genome shotgun (WGS) entry which is preliminary data.</text>
</comment>
<evidence type="ECO:0000313" key="10">
    <source>
        <dbReference type="Proteomes" id="UP000605259"/>
    </source>
</evidence>
<organism evidence="9 10">
    <name type="scientific">Priestia taiwanensis</name>
    <dbReference type="NCBI Taxonomy" id="1347902"/>
    <lineage>
        <taxon>Bacteria</taxon>
        <taxon>Bacillati</taxon>
        <taxon>Bacillota</taxon>
        <taxon>Bacilli</taxon>
        <taxon>Bacillales</taxon>
        <taxon>Bacillaceae</taxon>
        <taxon>Priestia</taxon>
    </lineage>
</organism>
<sequence length="116" mass="13654">MGIVQQVYEVTKELHELVDAAYEKDNRDAHIESVEALLEKRDALLEQLEPPYSREERMMGLQIVEMNEHVKVGLQRLKQEVKVDIQQLNKQKQHGQKYRNPYGNTSMDGMFLDKRN</sequence>
<reference evidence="9" key="1">
    <citation type="journal article" date="2014" name="Int. J. Syst. Evol. Microbiol.">
        <title>Complete genome sequence of Corynebacterium casei LMG S-19264T (=DSM 44701T), isolated from a smear-ripened cheese.</title>
        <authorList>
            <consortium name="US DOE Joint Genome Institute (JGI-PGF)"/>
            <person name="Walter F."/>
            <person name="Albersmeier A."/>
            <person name="Kalinowski J."/>
            <person name="Ruckert C."/>
        </authorList>
    </citation>
    <scope>NUCLEOTIDE SEQUENCE</scope>
    <source>
        <strain evidence="9">CGMCC 1.12698</strain>
    </source>
</reference>
<dbReference type="EMBL" id="BMFK01000004">
    <property type="protein sequence ID" value="GGE81748.1"/>
    <property type="molecule type" value="Genomic_DNA"/>
</dbReference>